<dbReference type="KEGG" id="tbd:Tbd_1052"/>
<dbReference type="EMBL" id="CP000116">
    <property type="protein sequence ID" value="AAZ97005.1"/>
    <property type="molecule type" value="Genomic_DNA"/>
</dbReference>
<dbReference type="Proteomes" id="UP000008291">
    <property type="component" value="Chromosome"/>
</dbReference>
<dbReference type="AlphaFoldDB" id="Q3SJZ1"/>
<gene>
    <name evidence="2" type="ordered locus">Tbd_1052</name>
</gene>
<feature type="region of interest" description="Disordered" evidence="1">
    <location>
        <begin position="30"/>
        <end position="81"/>
    </location>
</feature>
<dbReference type="eggNOG" id="ENOG5033GHK">
    <property type="taxonomic scope" value="Bacteria"/>
</dbReference>
<proteinExistence type="predicted"/>
<reference evidence="2 3" key="1">
    <citation type="journal article" date="2006" name="J. Bacteriol.">
        <title>The genome sequence of the obligately chemolithoautotrophic, facultatively anaerobic bacterium Thiobacillus denitrificans.</title>
        <authorList>
            <person name="Beller H.R."/>
            <person name="Chain P.S."/>
            <person name="Letain T.E."/>
            <person name="Chakicherla A."/>
            <person name="Larimer F.W."/>
            <person name="Richardson P.M."/>
            <person name="Coleman M.A."/>
            <person name="Wood A.P."/>
            <person name="Kelly D.P."/>
        </authorList>
    </citation>
    <scope>NUCLEOTIDE SEQUENCE [LARGE SCALE GENOMIC DNA]</scope>
    <source>
        <strain evidence="2 3">ATCC 25259</strain>
    </source>
</reference>
<accession>Q3SJZ1</accession>
<evidence type="ECO:0000313" key="3">
    <source>
        <dbReference type="Proteomes" id="UP000008291"/>
    </source>
</evidence>
<keyword evidence="3" id="KW-1185">Reference proteome</keyword>
<dbReference type="STRING" id="292415.Tbd_1052"/>
<protein>
    <submittedName>
        <fullName evidence="2">Uncharacterized protein</fullName>
    </submittedName>
</protein>
<evidence type="ECO:0000313" key="2">
    <source>
        <dbReference type="EMBL" id="AAZ97005.1"/>
    </source>
</evidence>
<sequence>MKLATGLILVPALVMGLAACDVKQTEEGKLPDVDVEGGQAPNYDVDAGDVDVGSEKKEMTVPTIDADTPAQDEAEEKAGKD</sequence>
<dbReference type="RefSeq" id="WP_011311564.1">
    <property type="nucleotide sequence ID" value="NC_007404.1"/>
</dbReference>
<name>Q3SJZ1_THIDA</name>
<dbReference type="PROSITE" id="PS51257">
    <property type="entry name" value="PROKAR_LIPOPROTEIN"/>
    <property type="match status" value="1"/>
</dbReference>
<evidence type="ECO:0000256" key="1">
    <source>
        <dbReference type="SAM" id="MobiDB-lite"/>
    </source>
</evidence>
<organism evidence="2 3">
    <name type="scientific">Thiobacillus denitrificans (strain ATCC 25259 / T1)</name>
    <dbReference type="NCBI Taxonomy" id="292415"/>
    <lineage>
        <taxon>Bacteria</taxon>
        <taxon>Pseudomonadati</taxon>
        <taxon>Pseudomonadota</taxon>
        <taxon>Betaproteobacteria</taxon>
        <taxon>Nitrosomonadales</taxon>
        <taxon>Thiobacillaceae</taxon>
        <taxon>Thiobacillus</taxon>
    </lineage>
</organism>
<dbReference type="OrthoDB" id="8912425at2"/>
<dbReference type="HOGENOM" id="CLU_182920_1_0_4"/>